<evidence type="ECO:0000256" key="1">
    <source>
        <dbReference type="ARBA" id="ARBA00004651"/>
    </source>
</evidence>
<protein>
    <recommendedName>
        <fullName evidence="9">Glycosyltransferase RgtA/B/C/D-like domain-containing protein</fullName>
    </recommendedName>
</protein>
<dbReference type="GO" id="GO:0005886">
    <property type="term" value="C:plasma membrane"/>
    <property type="evidence" value="ECO:0007669"/>
    <property type="project" value="UniProtKB-SubCell"/>
</dbReference>
<dbReference type="EMBL" id="CP012333">
    <property type="protein sequence ID" value="AKU96415.1"/>
    <property type="molecule type" value="Genomic_DNA"/>
</dbReference>
<gene>
    <name evidence="10" type="ORF">AKJ09_03079</name>
</gene>
<keyword evidence="3" id="KW-0328">Glycosyltransferase</keyword>
<comment type="subcellular location">
    <subcellularLocation>
        <location evidence="1">Cell membrane</location>
        <topology evidence="1">Multi-pass membrane protein</topology>
    </subcellularLocation>
</comment>
<evidence type="ECO:0000256" key="2">
    <source>
        <dbReference type="ARBA" id="ARBA00022475"/>
    </source>
</evidence>
<proteinExistence type="predicted"/>
<evidence type="ECO:0000313" key="10">
    <source>
        <dbReference type="EMBL" id="AKU96415.1"/>
    </source>
</evidence>
<dbReference type="STRING" id="1391654.AKJ09_03079"/>
<dbReference type="GO" id="GO:0009103">
    <property type="term" value="P:lipopolysaccharide biosynthetic process"/>
    <property type="evidence" value="ECO:0007669"/>
    <property type="project" value="UniProtKB-ARBA"/>
</dbReference>
<organism evidence="10 11">
    <name type="scientific">Labilithrix luteola</name>
    <dbReference type="NCBI Taxonomy" id="1391654"/>
    <lineage>
        <taxon>Bacteria</taxon>
        <taxon>Pseudomonadati</taxon>
        <taxon>Myxococcota</taxon>
        <taxon>Polyangia</taxon>
        <taxon>Polyangiales</taxon>
        <taxon>Labilitrichaceae</taxon>
        <taxon>Labilithrix</taxon>
    </lineage>
</organism>
<feature type="transmembrane region" description="Helical" evidence="8">
    <location>
        <begin position="21"/>
        <end position="43"/>
    </location>
</feature>
<dbReference type="Pfam" id="PF13231">
    <property type="entry name" value="PMT_2"/>
    <property type="match status" value="1"/>
</dbReference>
<evidence type="ECO:0000256" key="4">
    <source>
        <dbReference type="ARBA" id="ARBA00022679"/>
    </source>
</evidence>
<keyword evidence="2" id="KW-1003">Cell membrane</keyword>
<dbReference type="KEGG" id="llu:AKJ09_03079"/>
<evidence type="ECO:0000256" key="8">
    <source>
        <dbReference type="SAM" id="Phobius"/>
    </source>
</evidence>
<dbReference type="InterPro" id="IPR038731">
    <property type="entry name" value="RgtA/B/C-like"/>
</dbReference>
<feature type="transmembrane region" description="Helical" evidence="8">
    <location>
        <begin position="373"/>
        <end position="391"/>
    </location>
</feature>
<feature type="transmembrane region" description="Helical" evidence="8">
    <location>
        <begin position="453"/>
        <end position="471"/>
    </location>
</feature>
<feature type="transmembrane region" description="Helical" evidence="8">
    <location>
        <begin position="186"/>
        <end position="204"/>
    </location>
</feature>
<evidence type="ECO:0000256" key="6">
    <source>
        <dbReference type="ARBA" id="ARBA00022989"/>
    </source>
</evidence>
<feature type="transmembrane region" description="Helical" evidence="8">
    <location>
        <begin position="403"/>
        <end position="422"/>
    </location>
</feature>
<accession>A0A0K1PS98</accession>
<evidence type="ECO:0000256" key="5">
    <source>
        <dbReference type="ARBA" id="ARBA00022692"/>
    </source>
</evidence>
<reference evidence="10 11" key="1">
    <citation type="submission" date="2015-08" db="EMBL/GenBank/DDBJ databases">
        <authorList>
            <person name="Babu N.S."/>
            <person name="Beckwith C.J."/>
            <person name="Beseler K.G."/>
            <person name="Brison A."/>
            <person name="Carone J.V."/>
            <person name="Caskin T.P."/>
            <person name="Diamond M."/>
            <person name="Durham M.E."/>
            <person name="Foxe J.M."/>
            <person name="Go M."/>
            <person name="Henderson B.A."/>
            <person name="Jones I.B."/>
            <person name="McGettigan J.A."/>
            <person name="Micheletti S.J."/>
            <person name="Nasrallah M.E."/>
            <person name="Ortiz D."/>
            <person name="Piller C.R."/>
            <person name="Privatt S.R."/>
            <person name="Schneider S.L."/>
            <person name="Sharp S."/>
            <person name="Smith T.C."/>
            <person name="Stanton J.D."/>
            <person name="Ullery H.E."/>
            <person name="Wilson R.J."/>
            <person name="Serrano M.G."/>
            <person name="Buck G."/>
            <person name="Lee V."/>
            <person name="Wang Y."/>
            <person name="Carvalho R."/>
            <person name="Voegtly L."/>
            <person name="Shi R."/>
            <person name="Duckworth R."/>
            <person name="Johnson A."/>
            <person name="Loviza R."/>
            <person name="Walstead R."/>
            <person name="Shah Z."/>
            <person name="Kiflezghi M."/>
            <person name="Wade K."/>
            <person name="Ball S.L."/>
            <person name="Bradley K.W."/>
            <person name="Asai D.J."/>
            <person name="Bowman C.A."/>
            <person name="Russell D.A."/>
            <person name="Pope W.H."/>
            <person name="Jacobs-Sera D."/>
            <person name="Hendrix R.W."/>
            <person name="Hatfull G.F."/>
        </authorList>
    </citation>
    <scope>NUCLEOTIDE SEQUENCE [LARGE SCALE GENOMIC DNA]</scope>
    <source>
        <strain evidence="10 11">DSM 27648</strain>
    </source>
</reference>
<evidence type="ECO:0000256" key="3">
    <source>
        <dbReference type="ARBA" id="ARBA00022676"/>
    </source>
</evidence>
<dbReference type="Proteomes" id="UP000064967">
    <property type="component" value="Chromosome"/>
</dbReference>
<dbReference type="AlphaFoldDB" id="A0A0K1PS98"/>
<sequence length="527" mass="56730">MRDERGLTTKRVRPAASVDALFAFGLFVVALALRLAAAFTLAAEPVWDGQYYDFGAKRIAAGFGYSDDRMIDGHAVWHPWCHYPVGYSGYLAAFYKFFGATPVAAHVANGVCGALLAVVTYLLAREALSPRRARAAGVLVAVHPGLVLYGALAMTEPLSALLVLAAFWTSIRVRRSHWGLASKLPSWLLSLRGPAAGALVLGLSALVRPQGLLCAPILGLAYGVPGEVEAHARWQSLRRFVVGGVVASLVALVPVLPWTARNCRVMDGCAFVSTNAGWNLAIGAFPRATGRFETLRSSDGCREVTGQVQQDRCWLAYGLSHIRSAPLRWLGLVPAKLSYTFDHESFAVEYLHEARPAAWPEPRRTRARELLTSLHRLLVVFATFAFVGLVVPGRGKPREMRRAAIAQGVVFASLGIGAYLAFAEGTPTFWPLVLVSCVLPWLPIPGRPALPPAIAMGVVLLATTVLTHAVFFGEDRYHMVVTPVLCLLAAAAFRAPAFSPKNTPEYTNGANTELGGRAVESAQAQAE</sequence>
<keyword evidence="7 8" id="KW-0472">Membrane</keyword>
<feature type="transmembrane region" description="Helical" evidence="8">
    <location>
        <begin position="103"/>
        <end position="123"/>
    </location>
</feature>
<keyword evidence="6 8" id="KW-1133">Transmembrane helix</keyword>
<evidence type="ECO:0000256" key="7">
    <source>
        <dbReference type="ARBA" id="ARBA00023136"/>
    </source>
</evidence>
<dbReference type="PANTHER" id="PTHR33908:SF11">
    <property type="entry name" value="MEMBRANE PROTEIN"/>
    <property type="match status" value="1"/>
</dbReference>
<dbReference type="InterPro" id="IPR050297">
    <property type="entry name" value="LipidA_mod_glycosyltrf_83"/>
</dbReference>
<dbReference type="GO" id="GO:0016763">
    <property type="term" value="F:pentosyltransferase activity"/>
    <property type="evidence" value="ECO:0007669"/>
    <property type="project" value="TreeGrafter"/>
</dbReference>
<dbReference type="PANTHER" id="PTHR33908">
    <property type="entry name" value="MANNOSYLTRANSFERASE YKCB-RELATED"/>
    <property type="match status" value="1"/>
</dbReference>
<keyword evidence="5 8" id="KW-0812">Transmembrane</keyword>
<feature type="domain" description="Glycosyltransferase RgtA/B/C/D-like" evidence="9">
    <location>
        <begin position="91"/>
        <end position="258"/>
    </location>
</feature>
<evidence type="ECO:0000259" key="9">
    <source>
        <dbReference type="Pfam" id="PF13231"/>
    </source>
</evidence>
<keyword evidence="4" id="KW-0808">Transferase</keyword>
<keyword evidence="11" id="KW-1185">Reference proteome</keyword>
<feature type="transmembrane region" description="Helical" evidence="8">
    <location>
        <begin position="477"/>
        <end position="495"/>
    </location>
</feature>
<evidence type="ECO:0000313" key="11">
    <source>
        <dbReference type="Proteomes" id="UP000064967"/>
    </source>
</evidence>
<name>A0A0K1PS98_9BACT</name>
<feature type="transmembrane region" description="Helical" evidence="8">
    <location>
        <begin position="240"/>
        <end position="260"/>
    </location>
</feature>